<evidence type="ECO:0000256" key="3">
    <source>
        <dbReference type="ARBA" id="ARBA00022801"/>
    </source>
</evidence>
<accession>A0A9Q0PNZ9</accession>
<sequence length="182" mass="20140">MTLYSVNTPHVHSGNGAILETSDKKIVVLQRSYNVGEFPGHVVFPGGHPEPEEVGAASHQMGERLTNSEHNNSKVSQEMFDSIIREVVEEIGVPVTSLSNPLFIGISRRVLNVRPAAFFFIKCNIESKEIQRLYAGAKDGYESTQLYTVSLIELENMASKMPGCHQGGFALYKLMLEAMKNI</sequence>
<keyword evidence="4" id="KW-0460">Magnesium</keyword>
<dbReference type="InterPro" id="IPR015797">
    <property type="entry name" value="NUDIX_hydrolase-like_dom_sf"/>
</dbReference>
<dbReference type="GO" id="GO:0046872">
    <property type="term" value="F:metal ion binding"/>
    <property type="evidence" value="ECO:0007669"/>
    <property type="project" value="UniProtKB-KW"/>
</dbReference>
<dbReference type="PROSITE" id="PS51462">
    <property type="entry name" value="NUDIX"/>
    <property type="match status" value="1"/>
</dbReference>
<dbReference type="SUPFAM" id="SSF55811">
    <property type="entry name" value="Nudix"/>
    <property type="match status" value="1"/>
</dbReference>
<organism evidence="6 7">
    <name type="scientific">Salix purpurea</name>
    <name type="common">Purple osier willow</name>
    <dbReference type="NCBI Taxonomy" id="77065"/>
    <lineage>
        <taxon>Eukaryota</taxon>
        <taxon>Viridiplantae</taxon>
        <taxon>Streptophyta</taxon>
        <taxon>Embryophyta</taxon>
        <taxon>Tracheophyta</taxon>
        <taxon>Spermatophyta</taxon>
        <taxon>Magnoliopsida</taxon>
        <taxon>eudicotyledons</taxon>
        <taxon>Gunneridae</taxon>
        <taxon>Pentapetalae</taxon>
        <taxon>rosids</taxon>
        <taxon>fabids</taxon>
        <taxon>Malpighiales</taxon>
        <taxon>Salicaceae</taxon>
        <taxon>Saliceae</taxon>
        <taxon>Salix</taxon>
    </lineage>
</organism>
<dbReference type="Gene3D" id="3.90.79.10">
    <property type="entry name" value="Nucleoside Triphosphate Pyrophosphohydrolase"/>
    <property type="match status" value="1"/>
</dbReference>
<dbReference type="CDD" id="cd02883">
    <property type="entry name" value="NUDIX_Hydrolase"/>
    <property type="match status" value="1"/>
</dbReference>
<gene>
    <name evidence="6" type="ORF">OIU79_013665</name>
</gene>
<evidence type="ECO:0000313" key="7">
    <source>
        <dbReference type="Proteomes" id="UP001151532"/>
    </source>
</evidence>
<dbReference type="EMBL" id="JAPFFK010000018">
    <property type="protein sequence ID" value="KAJ6691711.1"/>
    <property type="molecule type" value="Genomic_DNA"/>
</dbReference>
<keyword evidence="7" id="KW-1185">Reference proteome</keyword>
<proteinExistence type="predicted"/>
<name>A0A9Q0PNZ9_SALPP</name>
<dbReference type="InterPro" id="IPR055295">
    <property type="entry name" value="NUDT22/NUDT9-like"/>
</dbReference>
<feature type="domain" description="Nudix hydrolase" evidence="5">
    <location>
        <begin position="10"/>
        <end position="177"/>
    </location>
</feature>
<keyword evidence="3" id="KW-0378">Hydrolase</keyword>
<reference evidence="6" key="1">
    <citation type="submission" date="2022-11" db="EMBL/GenBank/DDBJ databases">
        <authorList>
            <person name="Hyden B.L."/>
            <person name="Feng K."/>
            <person name="Yates T."/>
            <person name="Jawdy S."/>
            <person name="Smart L.B."/>
            <person name="Muchero W."/>
        </authorList>
    </citation>
    <scope>NUCLEOTIDE SEQUENCE</scope>
    <source>
        <tissue evidence="6">Shoot tip</tissue>
    </source>
</reference>
<evidence type="ECO:0000313" key="6">
    <source>
        <dbReference type="EMBL" id="KAJ6691711.1"/>
    </source>
</evidence>
<dbReference type="PANTHER" id="PTHR31835">
    <property type="entry name" value="URIDINE DIPHOSPHATE GLUCOSE PYROPHOSPHATASE"/>
    <property type="match status" value="1"/>
</dbReference>
<comment type="cofactor">
    <cofactor evidence="1">
        <name>Mg(2+)</name>
        <dbReference type="ChEBI" id="CHEBI:18420"/>
    </cofactor>
</comment>
<dbReference type="InterPro" id="IPR000086">
    <property type="entry name" value="NUDIX_hydrolase_dom"/>
</dbReference>
<evidence type="ECO:0000256" key="4">
    <source>
        <dbReference type="ARBA" id="ARBA00022842"/>
    </source>
</evidence>
<evidence type="ECO:0000256" key="2">
    <source>
        <dbReference type="ARBA" id="ARBA00022723"/>
    </source>
</evidence>
<protein>
    <submittedName>
        <fullName evidence="6">URIDINE DIPHOSPHATE GLUCOSE PYROPHOSPHATASE</fullName>
    </submittedName>
</protein>
<dbReference type="GO" id="GO:0052751">
    <property type="term" value="F:GDP-mannose hydrolase activity"/>
    <property type="evidence" value="ECO:0007669"/>
    <property type="project" value="TreeGrafter"/>
</dbReference>
<dbReference type="AlphaFoldDB" id="A0A9Q0PNZ9"/>
<dbReference type="PANTHER" id="PTHR31835:SF1">
    <property type="entry name" value="URIDINE DIPHOSPHATE GLUCOSE PYROPHOSPHATASE NUDT22"/>
    <property type="match status" value="1"/>
</dbReference>
<evidence type="ECO:0000259" key="5">
    <source>
        <dbReference type="PROSITE" id="PS51462"/>
    </source>
</evidence>
<reference evidence="6" key="2">
    <citation type="journal article" date="2023" name="Int. J. Mol. Sci.">
        <title>De Novo Assembly and Annotation of 11 Diverse Shrub Willow (Salix) Genomes Reveals Novel Gene Organization in Sex-Linked Regions.</title>
        <authorList>
            <person name="Hyden B."/>
            <person name="Feng K."/>
            <person name="Yates T.B."/>
            <person name="Jawdy S."/>
            <person name="Cereghino C."/>
            <person name="Smart L.B."/>
            <person name="Muchero W."/>
        </authorList>
    </citation>
    <scope>NUCLEOTIDE SEQUENCE</scope>
    <source>
        <tissue evidence="6">Shoot tip</tissue>
    </source>
</reference>
<evidence type="ECO:0000256" key="1">
    <source>
        <dbReference type="ARBA" id="ARBA00001946"/>
    </source>
</evidence>
<dbReference type="Proteomes" id="UP001151532">
    <property type="component" value="Chromosome 9"/>
</dbReference>
<dbReference type="OrthoDB" id="242473at2759"/>
<comment type="caution">
    <text evidence="6">The sequence shown here is derived from an EMBL/GenBank/DDBJ whole genome shotgun (WGS) entry which is preliminary data.</text>
</comment>
<keyword evidence="2" id="KW-0479">Metal-binding</keyword>